<dbReference type="Proteomes" id="UP001358586">
    <property type="component" value="Chromosome 7"/>
</dbReference>
<evidence type="ECO:0000259" key="7">
    <source>
        <dbReference type="Pfam" id="PF12734"/>
    </source>
</evidence>
<gene>
    <name evidence="8" type="ORF">PVK06_024882</name>
</gene>
<organism evidence="8 9">
    <name type="scientific">Gossypium arboreum</name>
    <name type="common">Tree cotton</name>
    <name type="synonym">Gossypium nanking</name>
    <dbReference type="NCBI Taxonomy" id="29729"/>
    <lineage>
        <taxon>Eukaryota</taxon>
        <taxon>Viridiplantae</taxon>
        <taxon>Streptophyta</taxon>
        <taxon>Embryophyta</taxon>
        <taxon>Tracheophyta</taxon>
        <taxon>Spermatophyta</taxon>
        <taxon>Magnoliopsida</taxon>
        <taxon>eudicotyledons</taxon>
        <taxon>Gunneridae</taxon>
        <taxon>Pentapetalae</taxon>
        <taxon>rosids</taxon>
        <taxon>malvids</taxon>
        <taxon>Malvales</taxon>
        <taxon>Malvaceae</taxon>
        <taxon>Malvoideae</taxon>
        <taxon>Gossypium</taxon>
    </lineage>
</organism>
<reference evidence="8 9" key="1">
    <citation type="submission" date="2023-03" db="EMBL/GenBank/DDBJ databases">
        <title>WGS of Gossypium arboreum.</title>
        <authorList>
            <person name="Yu D."/>
        </authorList>
    </citation>
    <scope>NUCLEOTIDE SEQUENCE [LARGE SCALE GENOMIC DNA]</scope>
    <source>
        <tissue evidence="8">Leaf</tissue>
    </source>
</reference>
<dbReference type="EMBL" id="JARKNE010000007">
    <property type="protein sequence ID" value="KAK5819853.1"/>
    <property type="molecule type" value="Genomic_DNA"/>
</dbReference>
<comment type="subcellular location">
    <subcellularLocation>
        <location evidence="1">Membrane</location>
        <topology evidence="1">Single-pass membrane protein</topology>
    </subcellularLocation>
</comment>
<evidence type="ECO:0000256" key="3">
    <source>
        <dbReference type="ARBA" id="ARBA00022692"/>
    </source>
</evidence>
<comment type="similarity">
    <text evidence="2">Belongs to the CYSTM1 family.</text>
</comment>
<accession>A0ABR0PF51</accession>
<evidence type="ECO:0000313" key="9">
    <source>
        <dbReference type="Proteomes" id="UP001358586"/>
    </source>
</evidence>
<keyword evidence="4" id="KW-1133">Transmembrane helix</keyword>
<keyword evidence="9" id="KW-1185">Reference proteome</keyword>
<evidence type="ECO:0000256" key="6">
    <source>
        <dbReference type="SAM" id="MobiDB-lite"/>
    </source>
</evidence>
<feature type="compositionally biased region" description="Polar residues" evidence="6">
    <location>
        <begin position="36"/>
        <end position="48"/>
    </location>
</feature>
<evidence type="ECO:0000313" key="8">
    <source>
        <dbReference type="EMBL" id="KAK5819853.1"/>
    </source>
</evidence>
<evidence type="ECO:0000256" key="2">
    <source>
        <dbReference type="ARBA" id="ARBA00009444"/>
    </source>
</evidence>
<evidence type="ECO:0000256" key="5">
    <source>
        <dbReference type="ARBA" id="ARBA00023136"/>
    </source>
</evidence>
<evidence type="ECO:0000256" key="1">
    <source>
        <dbReference type="ARBA" id="ARBA00004167"/>
    </source>
</evidence>
<feature type="domain" description="Cysteine-rich transmembrane" evidence="7">
    <location>
        <begin position="71"/>
        <end position="107"/>
    </location>
</feature>
<dbReference type="InterPro" id="IPR044850">
    <property type="entry name" value="WIH1-like"/>
</dbReference>
<evidence type="ECO:0000256" key="4">
    <source>
        <dbReference type="ARBA" id="ARBA00022989"/>
    </source>
</evidence>
<keyword evidence="5" id="KW-0472">Membrane</keyword>
<keyword evidence="3" id="KW-0812">Transmembrane</keyword>
<sequence length="107" mass="11784">MSRDEVLRLAKRSFDNLFWLHRIPLKDVHISILPNTPQNKKVASQPPSTEAGPYVAPQPAGYPLSKGDDQPYYSQKLVAVETKSRGDGFWKGCAAALCCCCVLDACC</sequence>
<dbReference type="InterPro" id="IPR028144">
    <property type="entry name" value="CYSTM_dom"/>
</dbReference>
<comment type="caution">
    <text evidence="8">The sequence shown here is derived from an EMBL/GenBank/DDBJ whole genome shotgun (WGS) entry which is preliminary data.</text>
</comment>
<proteinExistence type="inferred from homology"/>
<feature type="region of interest" description="Disordered" evidence="6">
    <location>
        <begin position="36"/>
        <end position="68"/>
    </location>
</feature>
<name>A0ABR0PF51_GOSAR</name>
<dbReference type="PANTHER" id="PTHR31568">
    <property type="entry name" value="RCG49325, ISOFORM CRA_A"/>
    <property type="match status" value="1"/>
</dbReference>
<dbReference type="Pfam" id="PF12734">
    <property type="entry name" value="CYSTM"/>
    <property type="match status" value="1"/>
</dbReference>
<dbReference type="PANTHER" id="PTHR31568:SF140">
    <property type="entry name" value="CYSTEINE-RICH AND TRANSMEMBRANE DOMAIN-CONTAINING PROTEIN PCC1"/>
    <property type="match status" value="1"/>
</dbReference>
<protein>
    <recommendedName>
        <fullName evidence="7">Cysteine-rich transmembrane domain-containing protein</fullName>
    </recommendedName>
</protein>